<dbReference type="SUPFAM" id="SSF51735">
    <property type="entry name" value="NAD(P)-binding Rossmann-fold domains"/>
    <property type="match status" value="1"/>
</dbReference>
<reference evidence="2" key="1">
    <citation type="submission" date="2021-01" db="EMBL/GenBank/DDBJ databases">
        <authorList>
            <person name="Corre E."/>
            <person name="Pelletier E."/>
            <person name="Niang G."/>
            <person name="Scheremetjew M."/>
            <person name="Finn R."/>
            <person name="Kale V."/>
            <person name="Holt S."/>
            <person name="Cochrane G."/>
            <person name="Meng A."/>
            <person name="Brown T."/>
            <person name="Cohen L."/>
        </authorList>
    </citation>
    <scope>NUCLEOTIDE SEQUENCE</scope>
    <source>
        <strain evidence="2">PLY182g</strain>
    </source>
</reference>
<name>A0A7S0LAY0_9EUKA</name>
<dbReference type="InterPro" id="IPR036291">
    <property type="entry name" value="NAD(P)-bd_dom_sf"/>
</dbReference>
<dbReference type="InterPro" id="IPR029903">
    <property type="entry name" value="RmlD-like-bd"/>
</dbReference>
<dbReference type="PANTHER" id="PTHR10491:SF4">
    <property type="entry name" value="METHIONINE ADENOSYLTRANSFERASE 2 SUBUNIT BETA"/>
    <property type="match status" value="1"/>
</dbReference>
<dbReference type="GO" id="GO:0006556">
    <property type="term" value="P:S-adenosylmethionine biosynthetic process"/>
    <property type="evidence" value="ECO:0007669"/>
    <property type="project" value="UniProtKB-UniPathway"/>
</dbReference>
<dbReference type="Gene3D" id="3.40.50.720">
    <property type="entry name" value="NAD(P)-binding Rossmann-like Domain"/>
    <property type="match status" value="1"/>
</dbReference>
<dbReference type="AlphaFoldDB" id="A0A7S0LAY0"/>
<dbReference type="InterPro" id="IPR005913">
    <property type="entry name" value="dTDP_dehydrorham_reduct"/>
</dbReference>
<feature type="domain" description="RmlD-like substrate binding" evidence="1">
    <location>
        <begin position="2"/>
        <end position="160"/>
    </location>
</feature>
<organism evidence="2">
    <name type="scientific">Coccolithus braarudii</name>
    <dbReference type="NCBI Taxonomy" id="221442"/>
    <lineage>
        <taxon>Eukaryota</taxon>
        <taxon>Haptista</taxon>
        <taxon>Haptophyta</taxon>
        <taxon>Prymnesiophyceae</taxon>
        <taxon>Coccolithales</taxon>
        <taxon>Coccolithaceae</taxon>
        <taxon>Coccolithus</taxon>
    </lineage>
</organism>
<evidence type="ECO:0000313" key="2">
    <source>
        <dbReference type="EMBL" id="CAD8607449.1"/>
    </source>
</evidence>
<evidence type="ECO:0000259" key="1">
    <source>
        <dbReference type="Pfam" id="PF04321"/>
    </source>
</evidence>
<gene>
    <name evidence="2" type="ORF">CPEL01642_LOCUS10807</name>
</gene>
<dbReference type="UniPathway" id="UPA00315">
    <property type="reaction ID" value="UER00080"/>
</dbReference>
<dbReference type="EMBL" id="HBEY01022611">
    <property type="protein sequence ID" value="CAD8607449.1"/>
    <property type="molecule type" value="Transcribed_RNA"/>
</dbReference>
<proteinExistence type="predicted"/>
<accession>A0A7S0LAY0</accession>
<dbReference type="Pfam" id="PF04321">
    <property type="entry name" value="RmlD_sub_bind"/>
    <property type="match status" value="1"/>
</dbReference>
<dbReference type="PANTHER" id="PTHR10491">
    <property type="entry name" value="DTDP-4-DEHYDRORHAMNOSE REDUCTASE"/>
    <property type="match status" value="1"/>
</dbReference>
<protein>
    <recommendedName>
        <fullName evidence="1">RmlD-like substrate binding domain-containing protein</fullName>
    </recommendedName>
</protein>
<sequence>MQGEREVLAADPTALVIRTNVVYGPEAVGKNFVYQLMRKLRAGEKMNCPSDQVNTPTYNRDLAEATKLLAERKAAGVFNVSGDELLGRYDFGLELAKAFNELIPDAPKLDTSLIASIATSNSGQAALRPLASGLKSEKLRAALPGWKPRTVREALTDWVTNPTGKALGD</sequence>